<feature type="compositionally biased region" description="Basic and acidic residues" evidence="6">
    <location>
        <begin position="3231"/>
        <end position="3244"/>
    </location>
</feature>
<feature type="compositionally biased region" description="Basic and acidic residues" evidence="6">
    <location>
        <begin position="3113"/>
        <end position="3124"/>
    </location>
</feature>
<feature type="compositionally biased region" description="Polar residues" evidence="6">
    <location>
        <begin position="3668"/>
        <end position="3683"/>
    </location>
</feature>
<feature type="compositionally biased region" description="Polar residues" evidence="6">
    <location>
        <begin position="2853"/>
        <end position="2863"/>
    </location>
</feature>
<feature type="compositionally biased region" description="Polar residues" evidence="6">
    <location>
        <begin position="5127"/>
        <end position="5160"/>
    </location>
</feature>
<feature type="region of interest" description="Disordered" evidence="6">
    <location>
        <begin position="1061"/>
        <end position="1854"/>
    </location>
</feature>
<feature type="compositionally biased region" description="Basic and acidic residues" evidence="6">
    <location>
        <begin position="1568"/>
        <end position="1577"/>
    </location>
</feature>
<feature type="compositionally biased region" description="Basic and acidic residues" evidence="6">
    <location>
        <begin position="1604"/>
        <end position="1613"/>
    </location>
</feature>
<dbReference type="Proteomes" id="UP000735302">
    <property type="component" value="Unassembled WGS sequence"/>
</dbReference>
<feature type="compositionally biased region" description="Basic and acidic residues" evidence="6">
    <location>
        <begin position="1349"/>
        <end position="1358"/>
    </location>
</feature>
<feature type="compositionally biased region" description="Basic and acidic residues" evidence="6">
    <location>
        <begin position="566"/>
        <end position="584"/>
    </location>
</feature>
<feature type="region of interest" description="Disordered" evidence="6">
    <location>
        <begin position="2424"/>
        <end position="2549"/>
    </location>
</feature>
<feature type="compositionally biased region" description="Polar residues" evidence="6">
    <location>
        <begin position="5784"/>
        <end position="5796"/>
    </location>
</feature>
<evidence type="ECO:0000256" key="6">
    <source>
        <dbReference type="SAM" id="MobiDB-lite"/>
    </source>
</evidence>
<feature type="compositionally biased region" description="Basic and acidic residues" evidence="6">
    <location>
        <begin position="2644"/>
        <end position="2676"/>
    </location>
</feature>
<feature type="region of interest" description="Disordered" evidence="6">
    <location>
        <begin position="3999"/>
        <end position="4122"/>
    </location>
</feature>
<feature type="compositionally biased region" description="Low complexity" evidence="6">
    <location>
        <begin position="4025"/>
        <end position="4035"/>
    </location>
</feature>
<sequence length="6392" mass="698773">MTKHGATSPEPDTQQSADETNKQIKTVGEQPAQQAQDTADNVQTRESFAESQITEICGEEGISEREADSHTIKNIEEDAGRETLVAPNVQPEASCNEGSTNSEPIATHSDQTIPIEASTAHTILQTQQPTESDPAQALEASAEKYETQTTLSHTHQPKDTVETTAEEIIGFIEVDTQISTLAKTSKPENECHSESQTEQSKSACLSGASETSMTQLKPQPNHDEPEQQTQRTCEGRITVSNTNLSVPETLLSEHDDILQSQQVCGSQVTSQITNDLSDMPISQETNLIHEEIDESANNDQNQECLKRLFDEVQEKEDEDSDLNWHSHEEKSYHKAQQVKDISNFPQLEFENLRQASQSSNQEENRKEQLISESHSFASEEQRTQYSDEDKDFGAVSEQTVQEKLSDRGEDVHLSQGEVTKTGQEYLAESNEENLSFEVNEATAIPQSCEKKTEAASINTRIKTISPAEQDNVEEIENVNIPSFNGLESPNNKEATTHEHVCKHQTLQVETPLESASVEKVIQTKHEGETRLEDVPETELEKDITKKGQQKDSSYFNESCRVSDNVRSPESKKEESMLDAEREQENNTVERPSSIQTPNYQISDKTNLIPINIAIKLTSQDANLTDSSNPLRAESHEIIQLSSEISEALESAQNSERDGDSLQATRQNNGRDITRSFTFSLPLNEERVASLNLTFSIDYPTFSGNSPNQAQSGDAVLQKYDDEKQETSDGGNSTGHSNDNSTGMKKAKSGYTTEKRVYPDCKGCCLCFASDTDETSLDDNGIHPNCSGCCFCKAENFKYNPSPVYQPHLLGQAEQSSQDLSHDNEGQERRKISDTYDFYKEHISSVSELPGSSQEDFQNSSNISESCNNDVNHPYFTNEFLDNQAQNNNADNSSTSKESIQIEKERLKVLQNPGSVYQETLSDSSPPLINVEATNIGQQSNLFQDKDISLPTASVLDSNVHYHLKANEDNASVLVPDVINNSKAGERTDSVIVSDVKFPTTEDDDTASGPFADEEYHSKTVKDIASAPAADKYHSKPDEGIASVQITDDEYHSKTDKGTVSIPIADEEHHSKPDEDTATAPVTDEEHHSKPDEGTASAPVTDEECHSKPDASAPVSDEEHYSKPDEDTASAPVSDEEHHSKPDEGTLSAPVTDEEHHSKPDENTSSVPVADEKHHSKPDENTASVPVTDEEHHSKPDKDTASAPVTDDECHSKPDKGTASVPVTDEEHHSTPDEDTASVPVPDEEHHSKPDDLASVPVTDEEHHSTPDEDTASVPVTDEEHHSKPDEDTASVPVTDEEHHSKADENTASAPVNNDEHHSKPDEDTASVPVTDEEHHSKADEDSASVPVTDEEHYSKPDADTASAPIKTASAPVTDDECHSKPDKGTASVPVTDVEHRSKPYKGTASAPVTDEECHSKPDEDTASVPVTDEEHHSKPDKGTASVPVTDEEHHSKPDEDTLSVPVTDEEHHSKPDEDTTSVPVTDEEHHSKPDEDTTSVPVTDEEDHSTPDEETASVAVNNDEHHSKPDEDTESVPVTDEEHHSKADENTASAPEHPSKADENTASAPVNNDEHHSKPDEDTASVPVTDEEHHSKPDEDTATAPVTDEEHHSKTDENTASVPVTDEEHHSKADEDTASVPVADGEYHSKPDEDTASVPIADEEHHSKPDEGTATAPVTDEECHSKPDEDTASVPVADGEYHSKPDEDTASVPIADEEHHSKADEDTASVSFTDEEHHSKPDEDTASVPIADEEHHSKADEDTTSVPVADEEQHSKADEDTASVSVTDEEHYSKPDEDTASVPIADEEHHSKADEDTASVPIADGEYHSKPDEDTASVPIAEGEYHSKAGEETEANEVTASCQIIPEKLEPSNDLLQGPSLGDLDLLAKISLQKQVLQDIAEEKSKASVEELTHSTTSLPSIDLDDPAAKSKQSEPFHDPICSEPRRKIPSCDNHEKSNDDASSKADTDSNKSETENVKIAGADPEYDPNDGKESVSRKKKKKKKKSKSRRERSENSERSEVRDIQSKQGTSCQPKKGPGDGEEQQLLAEEKILEVEEEDEDERREFAELEERLIRKELQQRQENEMLKRELEKMRQLAERAREETEGKFKRKKGKKSLPMTGNSTGMNEGLEQRGEDQFGQSKKNLVSENKEEQSLSENIHTVKNQEKMGKSKKNLEEAETEQVKAAMKVQGEMQQQNVQREAQGRRNKKETAPRSLQGQAQTKTNTTTQTENELALAQNRQSQKVTRIFRVIELKETDDTKESQGKEKGGSKNDPSKKRKNEKTEKENVKLPPCIYRKSAYVAKGSKGKGQAKGQKKAKKSGAAKEDEDFEETLRLFQGEMVECGQCKQCEEVKRQRQMVQAYDFLLEENLSSRDLDEMMLMNENDEKLEREIETMKKTVEEKVETEAKKTFLNVKDGEGIVENKKEIEQGLRPKPFESVPTTKVGVAQSKSKTESILVSGSEEKGQGFDKTRKGGGRGQTADEPTDIKSRNKSKPPRRNIEERHEVEVTMIDDSIKDQDKQLLSEGDADNTKGSTDYQSLDVPPRDVDHRGKVVREKSIAEVDEDTKMIKQEGAVCDKSSEISLERIEENVVKPKGETERSDINNDREEEEMQWEPVLVSESEKAFATKEDICPTSAIINATKQNMDDPEKIKNDSDVSTDVAKEATQENKNVKEDFDAASSSDNSSNKSTSRLSKKHKTLSTKKKKMIEAEISKPSCQRDLSLKELVGEGYYFGGDQPKHPVQNQPAAQGNNATAVNPSAALTFTDKVFVSVPSTQESFNTPQSRNSEDVDKLLTTSANTNVVLNNEMSLLGRTGDLMRVPQPVQLMNTAYKSQSQITIDIDAEFQKGSKQLGNSAYNLNNPALTSSSTNPQPLSSSTQSPTSDGSWSAGDSNHDMRVASADAKSVSKNLPAKYYESNFSTGEMATAESLSPERLPELEFINPTMAQLMHFRVVPAEENNANLEALQERFEIPLEWLNSPSAYVQSQLFLVKYRGFRLTWSPAYPVFPASKVSSDIDPQCRYFFNNVKRGRESPCGEEAITHEGITSLRKFNIKKVTNTWANVTKSGDEVVVNACNKDGEDIESKGKQLLSEQQHDLTENYLHPQRKEGAEIREKHPLESHQDSQVDTEGQGEKERVVQLPDSSSTTPTLPPQTKDMTSSSDISSAAISESQTHPPTQASIITPTVPVIDSVTSSTESVNVATQGSNTTVAPKQSTRRKKSRRYKRYKMAYPEDTRQKSPEKSKKVPKSKNTNVNSKNKIETPQDQKDLRNDVESAKLVRNTIGLKTMGTDFTTHTDKGETYDPVNEKEEDKTSIGKVDNDQKGKMTNNETSCTLHRNSESSQKATEHSENKMEGKNCNSTPRLQASAKLEDNIQGSKDIENFDESNANKTSEKRIQSQFIAPSIDNEQVQKEKKVGMRGKKKTKKQLKKEKRMRKTELFAKSQQRKNDSNSVKVRKDDKENKVEVRKLQNVGEEQKENTLPQYIFTDEETKEISLFRELLDANTIPSKLTTREPLKPTKRMNVFLGLLEDFGNVLKDLLISADMHPCMVSYMLTKHLSGDYNGRIPGYNTNGTIPPPNPVGKFETSEPTHQMSPLDKARELKRRDEKWVPVGMNRKINSLFTQQEPVLYEQEDSHDDLVSSNREDDDSSSQNDKLKLPKDRERRTLSVESSESSPNKGNRQVLQERKIEEESQSEHGDRESSDDQANKRPYRSDGNQSKSQPAPRMEARDKITSNDTGKQDFSDDKQGLSSSNKTASQSLTVSKDDATLHLPTTFKVPDIPLKIARPPSTKKSKDTQSDKDASKKSSKEADPSKPEIKESLKNEFDSKNTIKTADILEDKMADKSGEIVAEPYGLTEKKSHNAKEVKNVLKVVKEKLESMTFKSNSESVDLMEMDNLTSNEGAAGARAFGEEDTGVSLFKTKNLGEKVIKKVKRLIPLGSSPSVSVVSFPVAPHNPRSPVLKSSILKMLEQCKFETKVSKALSNENMRVAMIDAVKSSRLEESDSKSHQSAVSEGNDLSEDSEISTISETTPLSGTPNFDLDSSTGAEHATDTAKVNSADDITKVVLSSGSDNSARPTKSTDLSPKINVPEDNLPVTSQEGGVSELSSSVDAPEITPGGEAANVYPELTSTDEIAFETEVKAVELAAHTAEIVPTTTVTDPTSSIGTLEISPTTDTSGIETNSIGGKVALTEDATEIVTAKETVDINPVTDVKDVAPKADTKDVTLAMHTTGFAIDTDTNNVAPATNIDKLECKTDTTAVIFAVDTAGVAHEANTTDVASVTGTNKVILAADKTKDVYEYDTTDVSYAKDKSAVAPGVEKDNAATAARTSIVVPSTDAIDVPAMDRTTVFPDAASVIEGNVASPATDITDLISTTNTALATGTTDVARATVATYATEATNLISSTDTTDVAPASGIAESNPVSSTTDVTPDTDTVDVAPDTYADNVARTAIATEADISGFARRADTADVTPSLDTDNVTPHTDIAGVVSATGFTRASKATFLASSSDTTNVERASDTIYANTASDITDATHTLETVSISYATDINEIVPEADASDVVLGVDTNSVIPAIGIDNVTPTTDETDVAPAAITTSVSNAIQVTEANNSTSSTATAGDALADSTVVLPTTDTTHVSDTIGASLAANRAEVATEADTADDIPETDTAGFGPEIDTYDVAPLTDTTDIAPATATEATNRALSTDATDVTSASDIADSALVSDTNDATPALDVTDVAPEADTTDGTHEKDTSKMSPAIDMNDVAPATGKTSVAPAAVTTVTPVTERTDDELAGDPTDVGPETATANDVIPAISATEVAPESDTTDLAPIRDRDDDTPEANITDITPPIEVSDAISAIGTTVTSVLDTTKVAPASGITDFATTRDSVNVAREANTDVTPPIEVTDVTSPIDTIDVAPEPDTLDFAPTRERGDVTPEANTTDVTSSIYTADDAPESDTIDFGHARVRDDNTPESNTTYITSPVEVYDINSSKDTTDVVPEPDTSDFTPTGNREEVAPEANGNKNESVAGSIANDDLEMEPSLASSPAKNIATDSMSPREKQERSAVTFEESASVESLEPQSPLPSNTWGEECYFTPMSQDSKLNIVSTPSEVFKTPSAPVFSPSKYYTPIGKSLTDEFTSPESDGSIRNSEGTDLLNSSAGLTNTSGLISPQKKPLPPLTQSSPLARLIYNINNCLPRSPDSLPKMGPLPSFSRRMDYFSPLSSPGIHRSIFILFLEALPKVPPFDFLPPLFLNDSHRVIALFSQYQRQTVLWPSNYIRTGSQTLVKRLLTSETGDGGLHLPKNASMKEDMTSHRVGSSDISYDTDELESDKSLKAGDMLYAKDHVAYRKEVSDELNEKFPAGRHPTSQQRPVCTETCEGHTPPGSPAKERTSGHSERETNIPSANFGGARRKTHLLLRRNHSPTATRQYHKRREREGEVDISQYDPLSYENAETDEGENIHDSKLVTDTGKKIHDLNDDTCSISDYLKETQCDAANNPYVSESGANFNTSPGSQSHWTSADLWKYAKYTSQEAIASNIQNMQRLLNNIEKPNSLEQFGKLKEAQSCLDTLTGIAGTMGIAQNDTGSLLLGPSSFGPQCVDDSERTNLQSNATNAANTKAQELDAANVFTKNVKIPSIEQHETDRKVSVVGDKGEKQCHDAAPNAHKISDTYPKGEPALSGSSADGRNEDVDLIKDDRANASASDKSPIKMSDHVPVGKNVFGEPSASGSSTDERNKIDSSIVAREKQLHSETSENVTHDKAPLDSDNFEEKQTAHGSSTDVGNELMDLNVVGSINQRPSSASTADAEEQSASDMINNEAPSDVERTLSGSSTDAENEEVSLERRFASNTSSGALNDVVPSGVDVLRERTVSGASTDARDEAVDQSNVERKKSPVSNKDPDVPNEPSLSSGNLLKQPRSSEVAVSKEGSNDIEVQKWLPETSNRTQRIISDQDRESLSPVSTSSSESDVARQSDIRTKSSTATGAGLAARPDNKACPQAVESSGPRCRFRGLGCQRCNNTGLTPDGIPCEEDDSWSGDSLRFINLRWSYIFILSDCYSYTDDEINSSPSPERGSDGKVYARSYVAVHGTGIACFSCRWMAEKLLKRCQNCHFATYCSKECQKKDYKNHKTVCLNFTKVKEVLNNIPPPIHNMILQGRQKLNITYGLCPDINQVKMNTLRCALVVRIEGPCENTNGSSFAFHINDIELRRARLLFYLPYDELCYLPPQENGIAPPPAPLRTLLTPGTIIAIMYLYWCLFLEETGFRVDDMRNIFILGTPNGNEGKDKGVNKKNGVKQKMMAAEPADAEEIWRHGEDAIIQSNAKRLGELSSSNQSHKPGKVASKEPENKTLGAGVEKSTEGNTHGKTSQNAPLPNDKKKDIDSKGWKSKSEKKVKKGKKSKW</sequence>
<feature type="region of interest" description="Disordered" evidence="6">
    <location>
        <begin position="4810"/>
        <end position="4836"/>
    </location>
</feature>
<dbReference type="PROSITE" id="PS01360">
    <property type="entry name" value="ZF_MYND_1"/>
    <property type="match status" value="1"/>
</dbReference>
<feature type="region of interest" description="Disordered" evidence="6">
    <location>
        <begin position="844"/>
        <end position="863"/>
    </location>
</feature>
<evidence type="ECO:0000256" key="1">
    <source>
        <dbReference type="ARBA" id="ARBA00022723"/>
    </source>
</evidence>
<dbReference type="Gene3D" id="6.10.140.2220">
    <property type="match status" value="1"/>
</dbReference>
<feature type="region of interest" description="Disordered" evidence="6">
    <location>
        <begin position="2853"/>
        <end position="2903"/>
    </location>
</feature>
<feature type="region of interest" description="Disordered" evidence="6">
    <location>
        <begin position="353"/>
        <end position="414"/>
    </location>
</feature>
<proteinExistence type="predicted"/>
<feature type="compositionally biased region" description="Basic residues" evidence="6">
    <location>
        <begin position="3417"/>
        <end position="3435"/>
    </location>
</feature>
<protein>
    <submittedName>
        <fullName evidence="8">Trap-like protein (Trep)</fullName>
    </submittedName>
</protein>
<evidence type="ECO:0000313" key="8">
    <source>
        <dbReference type="EMBL" id="GFO06167.1"/>
    </source>
</evidence>
<evidence type="ECO:0000259" key="7">
    <source>
        <dbReference type="PROSITE" id="PS50865"/>
    </source>
</evidence>
<feature type="compositionally biased region" description="Basic and acidic residues" evidence="6">
    <location>
        <begin position="1083"/>
        <end position="1092"/>
    </location>
</feature>
<feature type="coiled-coil region" evidence="5">
    <location>
        <begin position="2377"/>
        <end position="2407"/>
    </location>
</feature>
<feature type="compositionally biased region" description="Basic and acidic residues" evidence="6">
    <location>
        <begin position="1464"/>
        <end position="1473"/>
    </location>
</feature>
<feature type="region of interest" description="Disordered" evidence="6">
    <location>
        <begin position="4413"/>
        <end position="4433"/>
    </location>
</feature>
<feature type="compositionally biased region" description="Polar residues" evidence="6">
    <location>
        <begin position="5931"/>
        <end position="5940"/>
    </location>
</feature>
<feature type="region of interest" description="Disordered" evidence="6">
    <location>
        <begin position="3113"/>
        <end position="3184"/>
    </location>
</feature>
<feature type="compositionally biased region" description="Basic and acidic residues" evidence="6">
    <location>
        <begin position="322"/>
        <end position="332"/>
    </location>
</feature>
<feature type="compositionally biased region" description="Polar residues" evidence="6">
    <location>
        <begin position="5897"/>
        <end position="5910"/>
    </location>
</feature>
<dbReference type="SUPFAM" id="SSF144232">
    <property type="entry name" value="HIT/MYND zinc finger-like"/>
    <property type="match status" value="1"/>
</dbReference>
<feature type="region of interest" description="Disordered" evidence="6">
    <location>
        <begin position="5350"/>
        <end position="5431"/>
    </location>
</feature>
<dbReference type="PROSITE" id="PS50865">
    <property type="entry name" value="ZF_MYND_2"/>
    <property type="match status" value="1"/>
</dbReference>
<feature type="compositionally biased region" description="Basic and acidic residues" evidence="6">
    <location>
        <begin position="2424"/>
        <end position="2434"/>
    </location>
</feature>
<feature type="region of interest" description="Disordered" evidence="6">
    <location>
        <begin position="3372"/>
        <end position="3462"/>
    </location>
</feature>
<feature type="compositionally biased region" description="Basic and acidic residues" evidence="6">
    <location>
        <begin position="1169"/>
        <end position="1179"/>
    </location>
</feature>
<feature type="compositionally biased region" description="Basic and acidic residues" evidence="6">
    <location>
        <begin position="523"/>
        <end position="549"/>
    </location>
</feature>
<feature type="region of interest" description="Disordered" evidence="6">
    <location>
        <begin position="3632"/>
        <end position="3826"/>
    </location>
</feature>
<feature type="domain" description="MYND-type" evidence="7">
    <location>
        <begin position="6084"/>
        <end position="6123"/>
    </location>
</feature>
<feature type="region of interest" description="Disordered" evidence="6">
    <location>
        <begin position="2639"/>
        <end position="2703"/>
    </location>
</feature>
<feature type="compositionally biased region" description="Basic and acidic residues" evidence="6">
    <location>
        <begin position="3684"/>
        <end position="3708"/>
    </location>
</feature>
<feature type="region of interest" description="Disordered" evidence="6">
    <location>
        <begin position="317"/>
        <end position="336"/>
    </location>
</feature>
<feature type="compositionally biased region" description="Low complexity" evidence="6">
    <location>
        <begin position="4158"/>
        <end position="4168"/>
    </location>
</feature>
<feature type="compositionally biased region" description="Basic and acidic residues" evidence="6">
    <location>
        <begin position="5723"/>
        <end position="5765"/>
    </location>
</feature>
<feature type="compositionally biased region" description="Basic and acidic residues" evidence="6">
    <location>
        <begin position="3793"/>
        <end position="3826"/>
    </location>
</feature>
<feature type="compositionally biased region" description="Basic and acidic residues" evidence="6">
    <location>
        <begin position="1331"/>
        <end position="1340"/>
    </location>
</feature>
<feature type="compositionally biased region" description="Basic and acidic residues" evidence="6">
    <location>
        <begin position="1923"/>
        <end position="1934"/>
    </location>
</feature>
<feature type="compositionally biased region" description="Basic and acidic residues" evidence="6">
    <location>
        <begin position="1277"/>
        <end position="1286"/>
    </location>
</feature>
<dbReference type="Pfam" id="PF01753">
    <property type="entry name" value="zf-MYND"/>
    <property type="match status" value="1"/>
</dbReference>
<feature type="compositionally biased region" description="Polar residues" evidence="6">
    <location>
        <begin position="585"/>
        <end position="600"/>
    </location>
</feature>
<feature type="compositionally biased region" description="Basic and acidic residues" evidence="6">
    <location>
        <begin position="2588"/>
        <end position="2605"/>
    </location>
</feature>
<feature type="compositionally biased region" description="Basic and acidic residues" evidence="6">
    <location>
        <begin position="1134"/>
        <end position="1143"/>
    </location>
</feature>
<feature type="compositionally biased region" description="Polar residues" evidence="6">
    <location>
        <begin position="31"/>
        <end position="54"/>
    </location>
</feature>
<feature type="compositionally biased region" description="Polar residues" evidence="6">
    <location>
        <begin position="3325"/>
        <end position="3344"/>
    </location>
</feature>
<feature type="compositionally biased region" description="Basic and acidic residues" evidence="6">
    <location>
        <begin position="1802"/>
        <end position="1811"/>
    </location>
</feature>
<feature type="compositionally biased region" description="Basic and acidic residues" evidence="6">
    <location>
        <begin position="1116"/>
        <end position="1125"/>
    </location>
</feature>
<feature type="compositionally biased region" description="Basic and acidic residues" evidence="6">
    <location>
        <begin position="1188"/>
        <end position="1199"/>
    </location>
</feature>
<feature type="compositionally biased region" description="Basic and acidic residues" evidence="6">
    <location>
        <begin position="3294"/>
        <end position="3324"/>
    </location>
</feature>
<dbReference type="GO" id="GO:0008270">
    <property type="term" value="F:zinc ion binding"/>
    <property type="evidence" value="ECO:0007669"/>
    <property type="project" value="UniProtKB-KW"/>
</dbReference>
<keyword evidence="2 4" id="KW-0863">Zinc-finger</keyword>
<name>A0AAV4AGK3_9GAST</name>
<feature type="compositionally biased region" description="Low complexity" evidence="6">
    <location>
        <begin position="4766"/>
        <end position="4777"/>
    </location>
</feature>
<gene>
    <name evidence="8" type="ORF">PoB_003267200</name>
</gene>
<feature type="compositionally biased region" description="Basic residues" evidence="6">
    <location>
        <begin position="2693"/>
        <end position="2703"/>
    </location>
</feature>
<comment type="caution">
    <text evidence="8">The sequence shown here is derived from an EMBL/GenBank/DDBJ whole genome shotgun (WGS) entry which is preliminary data.</text>
</comment>
<dbReference type="InterPro" id="IPR002893">
    <property type="entry name" value="Znf_MYND"/>
</dbReference>
<feature type="region of interest" description="Disordered" evidence="6">
    <location>
        <begin position="720"/>
        <end position="746"/>
    </location>
</feature>
<feature type="compositionally biased region" description="Basic and acidic residues" evidence="6">
    <location>
        <begin position="1428"/>
        <end position="1437"/>
    </location>
</feature>
<feature type="compositionally biased region" description="Basic and acidic residues" evidence="6">
    <location>
        <begin position="5631"/>
        <end position="5650"/>
    </location>
</feature>
<feature type="region of interest" description="Disordered" evidence="6">
    <location>
        <begin position="183"/>
        <end position="232"/>
    </location>
</feature>
<feature type="region of interest" description="Disordered" evidence="6">
    <location>
        <begin position="4766"/>
        <end position="4797"/>
    </location>
</feature>
<feature type="compositionally biased region" description="Basic and acidic residues" evidence="6">
    <location>
        <begin position="2095"/>
        <end position="2105"/>
    </location>
</feature>
<feature type="region of interest" description="Disordered" evidence="6">
    <location>
        <begin position="6318"/>
        <end position="6392"/>
    </location>
</feature>
<keyword evidence="5" id="KW-0175">Coiled coil</keyword>
<feature type="compositionally biased region" description="Basic and acidic residues" evidence="6">
    <location>
        <begin position="2460"/>
        <end position="2471"/>
    </location>
</feature>
<feature type="compositionally biased region" description="Basic and acidic residues" evidence="6">
    <location>
        <begin position="403"/>
        <end position="412"/>
    </location>
</feature>
<feature type="region of interest" description="Disordered" evidence="6">
    <location>
        <begin position="4730"/>
        <end position="4751"/>
    </location>
</feature>
<reference evidence="8 9" key="1">
    <citation type="journal article" date="2021" name="Elife">
        <title>Chloroplast acquisition without the gene transfer in kleptoplastic sea slugs, Plakobranchus ocellatus.</title>
        <authorList>
            <person name="Maeda T."/>
            <person name="Takahashi S."/>
            <person name="Yoshida T."/>
            <person name="Shimamura S."/>
            <person name="Takaki Y."/>
            <person name="Nagai Y."/>
            <person name="Toyoda A."/>
            <person name="Suzuki Y."/>
            <person name="Arimoto A."/>
            <person name="Ishii H."/>
            <person name="Satoh N."/>
            <person name="Nishiyama T."/>
            <person name="Hasebe M."/>
            <person name="Maruyama T."/>
            <person name="Minagawa J."/>
            <person name="Obokata J."/>
            <person name="Shigenobu S."/>
        </authorList>
    </citation>
    <scope>NUCLEOTIDE SEQUENCE [LARGE SCALE GENOMIC DNA]</scope>
</reference>
<feature type="compositionally biased region" description="Basic and acidic residues" evidence="6">
    <location>
        <begin position="1152"/>
        <end position="1161"/>
    </location>
</feature>
<feature type="compositionally biased region" description="Basic and acidic residues" evidence="6">
    <location>
        <begin position="1065"/>
        <end position="1074"/>
    </location>
</feature>
<keyword evidence="3" id="KW-0862">Zinc</keyword>
<feature type="compositionally biased region" description="Basic and acidic residues" evidence="6">
    <location>
        <begin position="1658"/>
        <end position="1667"/>
    </location>
</feature>
<feature type="compositionally biased region" description="Basic and acidic residues" evidence="6">
    <location>
        <begin position="185"/>
        <end position="195"/>
    </location>
</feature>
<feature type="region of interest" description="Disordered" evidence="6">
    <location>
        <begin position="523"/>
        <end position="600"/>
    </location>
</feature>
<feature type="compositionally biased region" description="Polar residues" evidence="6">
    <location>
        <begin position="5033"/>
        <end position="5046"/>
    </location>
</feature>
<feature type="compositionally biased region" description="Polar residues" evidence="6">
    <location>
        <begin position="6350"/>
        <end position="6362"/>
    </location>
</feature>
<feature type="compositionally biased region" description="Low complexity" evidence="6">
    <location>
        <begin position="5948"/>
        <end position="5958"/>
    </location>
</feature>
<feature type="compositionally biased region" description="Basic and acidic residues" evidence="6">
    <location>
        <begin position="1898"/>
        <end position="1909"/>
    </location>
</feature>
<feature type="compositionally biased region" description="Basic and acidic residues" evidence="6">
    <location>
        <begin position="1482"/>
        <end position="1491"/>
    </location>
</feature>
<feature type="compositionally biased region" description="Basic and acidic residues" evidence="6">
    <location>
        <begin position="1313"/>
        <end position="1322"/>
    </location>
</feature>
<feature type="region of interest" description="Disordered" evidence="6">
    <location>
        <begin position="1"/>
        <end position="102"/>
    </location>
</feature>
<feature type="compositionally biased region" description="Basic and acidic residues" evidence="6">
    <location>
        <begin position="3654"/>
        <end position="3667"/>
    </location>
</feature>
<feature type="compositionally biased region" description="Basic and acidic residues" evidence="6">
    <location>
        <begin position="3999"/>
        <end position="4008"/>
    </location>
</feature>
<feature type="compositionally biased region" description="Basic and acidic residues" evidence="6">
    <location>
        <begin position="2161"/>
        <end position="2174"/>
    </location>
</feature>
<feature type="compositionally biased region" description="Basic residues" evidence="6">
    <location>
        <begin position="5401"/>
        <end position="5413"/>
    </location>
</feature>
<feature type="region of interest" description="Disordered" evidence="6">
    <location>
        <begin position="4981"/>
        <end position="5080"/>
    </location>
</feature>
<feature type="region of interest" description="Disordered" evidence="6">
    <location>
        <begin position="4648"/>
        <end position="4668"/>
    </location>
</feature>
<feature type="compositionally biased region" description="Basic and acidic residues" evidence="6">
    <location>
        <begin position="5677"/>
        <end position="5690"/>
    </location>
</feature>
<feature type="compositionally biased region" description="Basic and acidic residues" evidence="6">
    <location>
        <begin position="1446"/>
        <end position="1455"/>
    </location>
</feature>
<feature type="compositionally biased region" description="Basic and acidic residues" evidence="6">
    <location>
        <begin position="377"/>
        <end position="387"/>
    </location>
</feature>
<feature type="compositionally biased region" description="Basic and acidic residues" evidence="6">
    <location>
        <begin position="2497"/>
        <end position="2521"/>
    </location>
</feature>
<feature type="compositionally biased region" description="Polar residues" evidence="6">
    <location>
        <begin position="4096"/>
        <end position="4111"/>
    </location>
</feature>
<accession>A0AAV4AGK3</accession>
<feature type="compositionally biased region" description="Basic and acidic residues" evidence="6">
    <location>
        <begin position="1295"/>
        <end position="1304"/>
    </location>
</feature>
<feature type="compositionally biased region" description="Low complexity" evidence="6">
    <location>
        <begin position="2864"/>
        <end position="2883"/>
    </location>
</feature>
<feature type="compositionally biased region" description="Basic and acidic residues" evidence="6">
    <location>
        <begin position="6365"/>
        <end position="6381"/>
    </location>
</feature>
<feature type="region of interest" description="Disordered" evidence="6">
    <location>
        <begin position="126"/>
        <end position="159"/>
    </location>
</feature>
<feature type="compositionally biased region" description="Basic and acidic residues" evidence="6">
    <location>
        <begin position="1949"/>
        <end position="1973"/>
    </location>
</feature>
<evidence type="ECO:0000313" key="9">
    <source>
        <dbReference type="Proteomes" id="UP000735302"/>
    </source>
</evidence>
<feature type="compositionally biased region" description="Basic and acidic residues" evidence="6">
    <location>
        <begin position="2008"/>
        <end position="2022"/>
    </location>
</feature>
<feature type="region of interest" description="Disordered" evidence="6">
    <location>
        <begin position="4158"/>
        <end position="4180"/>
    </location>
</feature>
<feature type="compositionally biased region" description="Basic and acidic residues" evidence="6">
    <location>
        <begin position="5959"/>
        <end position="5968"/>
    </location>
</feature>
<feature type="compositionally biased region" description="Polar residues" evidence="6">
    <location>
        <begin position="4171"/>
        <end position="4180"/>
    </location>
</feature>
<evidence type="ECO:0000256" key="4">
    <source>
        <dbReference type="PROSITE-ProRule" id="PRU00134"/>
    </source>
</evidence>
<keyword evidence="1" id="KW-0479">Metal-binding</keyword>
<feature type="compositionally biased region" description="Basic and acidic residues" evidence="6">
    <location>
        <begin position="3727"/>
        <end position="3748"/>
    </location>
</feature>
<organism evidence="8 9">
    <name type="scientific">Plakobranchus ocellatus</name>
    <dbReference type="NCBI Taxonomy" id="259542"/>
    <lineage>
        <taxon>Eukaryota</taxon>
        <taxon>Metazoa</taxon>
        <taxon>Spiralia</taxon>
        <taxon>Lophotrochozoa</taxon>
        <taxon>Mollusca</taxon>
        <taxon>Gastropoda</taxon>
        <taxon>Heterobranchia</taxon>
        <taxon>Euthyneura</taxon>
        <taxon>Panpulmonata</taxon>
        <taxon>Sacoglossa</taxon>
        <taxon>Placobranchoidea</taxon>
        <taxon>Plakobranchidae</taxon>
        <taxon>Plakobranchus</taxon>
    </lineage>
</organism>
<feature type="compositionally biased region" description="Basic and acidic residues" evidence="6">
    <location>
        <begin position="2248"/>
        <end position="2287"/>
    </location>
</feature>
<feature type="compositionally biased region" description="Polar residues" evidence="6">
    <location>
        <begin position="3197"/>
        <end position="3212"/>
    </location>
</feature>
<feature type="compositionally biased region" description="Polar residues" evidence="6">
    <location>
        <begin position="550"/>
        <end position="565"/>
    </location>
</feature>
<feature type="region of interest" description="Disordered" evidence="6">
    <location>
        <begin position="2588"/>
        <end position="2617"/>
    </location>
</feature>
<feature type="compositionally biased region" description="Polar residues" evidence="6">
    <location>
        <begin position="4036"/>
        <end position="4047"/>
    </location>
</feature>
<feature type="compositionally biased region" description="Basic and acidic residues" evidence="6">
    <location>
        <begin position="1784"/>
        <end position="1793"/>
    </location>
</feature>
<feature type="compositionally biased region" description="Basic and acidic residues" evidence="6">
    <location>
        <begin position="1712"/>
        <end position="1721"/>
    </location>
</feature>
<feature type="compositionally biased region" description="Basic and acidic residues" evidence="6">
    <location>
        <begin position="1586"/>
        <end position="1595"/>
    </location>
</feature>
<feature type="compositionally biased region" description="Polar residues" evidence="6">
    <location>
        <begin position="3749"/>
        <end position="3763"/>
    </location>
</feature>
<evidence type="ECO:0000256" key="5">
    <source>
        <dbReference type="SAM" id="Coils"/>
    </source>
</evidence>
<evidence type="ECO:0000256" key="3">
    <source>
        <dbReference type="ARBA" id="ARBA00022833"/>
    </source>
</evidence>
<feature type="compositionally biased region" description="Polar residues" evidence="6">
    <location>
        <begin position="3172"/>
        <end position="3183"/>
    </location>
</feature>
<feature type="region of interest" description="Disordered" evidence="6">
    <location>
        <begin position="1898"/>
        <end position="2061"/>
    </location>
</feature>
<feature type="compositionally biased region" description="Acidic residues" evidence="6">
    <location>
        <begin position="1499"/>
        <end position="1511"/>
    </location>
</feature>
<feature type="compositionally biased region" description="Basic and acidic residues" evidence="6">
    <location>
        <begin position="1622"/>
        <end position="1631"/>
    </location>
</feature>
<feature type="compositionally biased region" description="Basic and acidic residues" evidence="6">
    <location>
        <begin position="3258"/>
        <end position="3274"/>
    </location>
</feature>
<feature type="region of interest" description="Disordered" evidence="6">
    <location>
        <begin position="6267"/>
        <end position="6297"/>
    </location>
</feature>
<evidence type="ECO:0000256" key="2">
    <source>
        <dbReference type="ARBA" id="ARBA00022771"/>
    </source>
</evidence>
<feature type="compositionally biased region" description="Polar residues" evidence="6">
    <location>
        <begin position="91"/>
        <end position="102"/>
    </location>
</feature>
<feature type="region of interest" description="Disordered" evidence="6">
    <location>
        <begin position="3570"/>
        <end position="3604"/>
    </location>
</feature>
<feature type="compositionally biased region" description="Low complexity" evidence="6">
    <location>
        <begin position="2680"/>
        <end position="2692"/>
    </location>
</feature>
<feature type="region of interest" description="Disordered" evidence="6">
    <location>
        <begin position="4903"/>
        <end position="4931"/>
    </location>
</feature>
<feature type="region of interest" description="Disordered" evidence="6">
    <location>
        <begin position="5127"/>
        <end position="5171"/>
    </location>
</feature>
<feature type="compositionally biased region" description="Polar residues" evidence="6">
    <location>
        <begin position="2447"/>
        <end position="2457"/>
    </location>
</feature>
<feature type="region of interest" description="Disordered" evidence="6">
    <location>
        <begin position="3290"/>
        <end position="3360"/>
    </location>
</feature>
<feature type="compositionally biased region" description="Basic residues" evidence="6">
    <location>
        <begin position="6382"/>
        <end position="6392"/>
    </location>
</feature>
<feature type="compositionally biased region" description="Polar residues" evidence="6">
    <location>
        <begin position="727"/>
        <end position="742"/>
    </location>
</feature>
<feature type="compositionally biased region" description="Basic residues" evidence="6">
    <location>
        <begin position="3215"/>
        <end position="3228"/>
    </location>
</feature>
<feature type="compositionally biased region" description="Basic and acidic residues" evidence="6">
    <location>
        <begin position="62"/>
        <end position="81"/>
    </location>
</feature>
<feature type="region of interest" description="Disordered" evidence="6">
    <location>
        <begin position="3197"/>
        <end position="3274"/>
    </location>
</feature>
<feature type="compositionally biased region" description="Low complexity" evidence="6">
    <location>
        <begin position="3139"/>
        <end position="3171"/>
    </location>
</feature>
<feature type="compositionally biased region" description="Basic and acidic residues" evidence="6">
    <location>
        <begin position="1730"/>
        <end position="1739"/>
    </location>
</feature>
<feature type="compositionally biased region" description="Polar residues" evidence="6">
    <location>
        <begin position="4067"/>
        <end position="4084"/>
    </location>
</feature>
<feature type="compositionally biased region" description="Polar residues" evidence="6">
    <location>
        <begin position="2136"/>
        <end position="2145"/>
    </location>
</feature>
<feature type="region of interest" description="Disordered" evidence="6">
    <location>
        <begin position="2095"/>
        <end position="2327"/>
    </location>
</feature>
<keyword evidence="9" id="KW-1185">Reference proteome</keyword>
<feature type="compositionally biased region" description="Basic and acidic residues" evidence="6">
    <location>
        <begin position="3345"/>
        <end position="3355"/>
    </location>
</feature>
<feature type="compositionally biased region" description="Basic and acidic residues" evidence="6">
    <location>
        <begin position="1748"/>
        <end position="1757"/>
    </location>
</feature>
<feature type="compositionally biased region" description="Low complexity" evidence="6">
    <location>
        <begin position="2215"/>
        <end position="2228"/>
    </location>
</feature>
<dbReference type="EMBL" id="BLXT01003763">
    <property type="protein sequence ID" value="GFO06167.1"/>
    <property type="molecule type" value="Genomic_DNA"/>
</dbReference>
<feature type="compositionally biased region" description="Basic and acidic residues" evidence="6">
    <location>
        <begin position="5868"/>
        <end position="5883"/>
    </location>
</feature>
<feature type="compositionally biased region" description="Polar residues" evidence="6">
    <location>
        <begin position="196"/>
        <end position="218"/>
    </location>
</feature>
<feature type="compositionally biased region" description="Low complexity" evidence="6">
    <location>
        <begin position="4423"/>
        <end position="4433"/>
    </location>
</feature>
<feature type="compositionally biased region" description="Basic and acidic residues" evidence="6">
    <location>
        <begin position="1242"/>
        <end position="1251"/>
    </location>
</feature>
<feature type="compositionally biased region" description="Basic and acidic residues" evidence="6">
    <location>
        <begin position="1536"/>
        <end position="1545"/>
    </location>
</feature>
<feature type="region of interest" description="Disordered" evidence="6">
    <location>
        <begin position="5631"/>
        <end position="5995"/>
    </location>
</feature>
<feature type="compositionally biased region" description="Basic and acidic residues" evidence="6">
    <location>
        <begin position="5379"/>
        <end position="5391"/>
    </location>
</feature>
<feature type="compositionally biased region" description="Basic residues" evidence="6">
    <location>
        <begin position="1994"/>
        <end position="2007"/>
    </location>
</feature>
<feature type="region of interest" description="Disordered" evidence="6">
    <location>
        <begin position="648"/>
        <end position="668"/>
    </location>
</feature>